<dbReference type="GO" id="GO:0005615">
    <property type="term" value="C:extracellular space"/>
    <property type="evidence" value="ECO:0007669"/>
    <property type="project" value="UniProtKB-KW"/>
</dbReference>
<dbReference type="Proteomes" id="UP001152622">
    <property type="component" value="Chromosome 2"/>
</dbReference>
<evidence type="ECO:0000256" key="5">
    <source>
        <dbReference type="ARBA" id="ARBA00023180"/>
    </source>
</evidence>
<dbReference type="Pfam" id="PF00714">
    <property type="entry name" value="IFN-gamma"/>
    <property type="match status" value="1"/>
</dbReference>
<dbReference type="PANTHER" id="PTHR11419:SF0">
    <property type="entry name" value="INTERFERON GAMMA"/>
    <property type="match status" value="1"/>
</dbReference>
<dbReference type="GO" id="GO:0006955">
    <property type="term" value="P:immune response"/>
    <property type="evidence" value="ECO:0007669"/>
    <property type="project" value="InterPro"/>
</dbReference>
<keyword evidence="3" id="KW-0202">Cytokine</keyword>
<evidence type="ECO:0000313" key="9">
    <source>
        <dbReference type="Proteomes" id="UP001152622"/>
    </source>
</evidence>
<feature type="signal peptide" evidence="7">
    <location>
        <begin position="1"/>
        <end position="24"/>
    </location>
</feature>
<keyword evidence="9" id="KW-1185">Reference proteome</keyword>
<evidence type="ECO:0000256" key="1">
    <source>
        <dbReference type="ARBA" id="ARBA00004613"/>
    </source>
</evidence>
<dbReference type="InterPro" id="IPR009079">
    <property type="entry name" value="4_helix_cytokine-like_core"/>
</dbReference>
<feature type="region of interest" description="Disordered" evidence="6">
    <location>
        <begin position="137"/>
        <end position="156"/>
    </location>
</feature>
<keyword evidence="7" id="KW-0732">Signal</keyword>
<feature type="chain" id="PRO_5040192371" evidence="7">
    <location>
        <begin position="25"/>
        <end position="156"/>
    </location>
</feature>
<dbReference type="SUPFAM" id="SSF47266">
    <property type="entry name" value="4-helical cytokines"/>
    <property type="match status" value="1"/>
</dbReference>
<gene>
    <name evidence="8" type="ORF">SKAU_G00040700</name>
</gene>
<name>A0A9Q1G2C3_SYNKA</name>
<dbReference type="OrthoDB" id="8957647at2759"/>
<evidence type="ECO:0000256" key="4">
    <source>
        <dbReference type="ARBA" id="ARBA00022525"/>
    </source>
</evidence>
<dbReference type="InterPro" id="IPR002069">
    <property type="entry name" value="Interferon_gamma"/>
</dbReference>
<evidence type="ECO:0000256" key="2">
    <source>
        <dbReference type="ARBA" id="ARBA00007566"/>
    </source>
</evidence>
<accession>A0A9Q1G2C3</accession>
<dbReference type="PANTHER" id="PTHR11419">
    <property type="entry name" value="INTERFERON GAMMA"/>
    <property type="match status" value="1"/>
</dbReference>
<dbReference type="Gene3D" id="1.20.1250.10">
    <property type="match status" value="1"/>
</dbReference>
<comment type="similarity">
    <text evidence="2">Belongs to the type II (or gamma) interferon family.</text>
</comment>
<evidence type="ECO:0000313" key="8">
    <source>
        <dbReference type="EMBL" id="KAJ8373490.1"/>
    </source>
</evidence>
<protein>
    <submittedName>
        <fullName evidence="8">Uncharacterized protein</fullName>
    </submittedName>
</protein>
<reference evidence="8" key="1">
    <citation type="journal article" date="2023" name="Science">
        <title>Genome structures resolve the early diversification of teleost fishes.</title>
        <authorList>
            <person name="Parey E."/>
            <person name="Louis A."/>
            <person name="Montfort J."/>
            <person name="Bouchez O."/>
            <person name="Roques C."/>
            <person name="Iampietro C."/>
            <person name="Lluch J."/>
            <person name="Castinel A."/>
            <person name="Donnadieu C."/>
            <person name="Desvignes T."/>
            <person name="Floi Bucao C."/>
            <person name="Jouanno E."/>
            <person name="Wen M."/>
            <person name="Mejri S."/>
            <person name="Dirks R."/>
            <person name="Jansen H."/>
            <person name="Henkel C."/>
            <person name="Chen W.J."/>
            <person name="Zahm M."/>
            <person name="Cabau C."/>
            <person name="Klopp C."/>
            <person name="Thompson A.W."/>
            <person name="Robinson-Rechavi M."/>
            <person name="Braasch I."/>
            <person name="Lecointre G."/>
            <person name="Bobe J."/>
            <person name="Postlethwait J.H."/>
            <person name="Berthelot C."/>
            <person name="Roest Crollius H."/>
            <person name="Guiguen Y."/>
        </authorList>
    </citation>
    <scope>NUCLEOTIDE SEQUENCE</scope>
    <source>
        <strain evidence="8">WJC10195</strain>
    </source>
</reference>
<dbReference type="AlphaFoldDB" id="A0A9Q1G2C3"/>
<evidence type="ECO:0000256" key="7">
    <source>
        <dbReference type="SAM" id="SignalP"/>
    </source>
</evidence>
<proteinExistence type="inferred from homology"/>
<sequence>MNAPLVLALVCGICLPSFFGPADAVHDVPENLKREIQKLAVHFENGQRLLLQESLEVSNRILMDMLNQTQDVEIRMSIKTIRDQMEHLRKNQFDSREHALMRRLQDLWALKTSDTTVQRKAVRELLTVLQSAFQLHRPVPRGRHSAEHRPPRPAQR</sequence>
<evidence type="ECO:0000256" key="3">
    <source>
        <dbReference type="ARBA" id="ARBA00022514"/>
    </source>
</evidence>
<organism evidence="8 9">
    <name type="scientific">Synaphobranchus kaupii</name>
    <name type="common">Kaup's arrowtooth eel</name>
    <dbReference type="NCBI Taxonomy" id="118154"/>
    <lineage>
        <taxon>Eukaryota</taxon>
        <taxon>Metazoa</taxon>
        <taxon>Chordata</taxon>
        <taxon>Craniata</taxon>
        <taxon>Vertebrata</taxon>
        <taxon>Euteleostomi</taxon>
        <taxon>Actinopterygii</taxon>
        <taxon>Neopterygii</taxon>
        <taxon>Teleostei</taxon>
        <taxon>Anguilliformes</taxon>
        <taxon>Synaphobranchidae</taxon>
        <taxon>Synaphobranchus</taxon>
    </lineage>
</organism>
<comment type="subcellular location">
    <subcellularLocation>
        <location evidence="1">Secreted</location>
    </subcellularLocation>
</comment>
<keyword evidence="5" id="KW-0325">Glycoprotein</keyword>
<dbReference type="GO" id="GO:0005125">
    <property type="term" value="F:cytokine activity"/>
    <property type="evidence" value="ECO:0007669"/>
    <property type="project" value="UniProtKB-KW"/>
</dbReference>
<dbReference type="GO" id="GO:0005133">
    <property type="term" value="F:type II interferon receptor binding"/>
    <property type="evidence" value="ECO:0007669"/>
    <property type="project" value="InterPro"/>
</dbReference>
<dbReference type="EMBL" id="JAINUF010000002">
    <property type="protein sequence ID" value="KAJ8373490.1"/>
    <property type="molecule type" value="Genomic_DNA"/>
</dbReference>
<evidence type="ECO:0000256" key="6">
    <source>
        <dbReference type="SAM" id="MobiDB-lite"/>
    </source>
</evidence>
<comment type="caution">
    <text evidence="8">The sequence shown here is derived from an EMBL/GenBank/DDBJ whole genome shotgun (WGS) entry which is preliminary data.</text>
</comment>
<keyword evidence="4" id="KW-0964">Secreted</keyword>